<dbReference type="GO" id="GO:0005737">
    <property type="term" value="C:cytoplasm"/>
    <property type="evidence" value="ECO:0007669"/>
    <property type="project" value="TreeGrafter"/>
</dbReference>
<dbReference type="InterPro" id="IPR023209">
    <property type="entry name" value="DAO"/>
</dbReference>
<dbReference type="Proteomes" id="UP000046393">
    <property type="component" value="Unplaced"/>
</dbReference>
<dbReference type="AlphaFoldDB" id="A0A0N5APL6"/>
<sequence length="361" mass="42006">MLSKLVLSAFREYAESESRIAIVGQNVISFTTALSLLERNSSLQIDLYPEENPESPVFWNIPVLQRVENLVQRKWSVASFEHFQSLYRQRSGINDDVNLLSGYVLSTNLTKLVREEEANMDLAYNIHHLRINEMLQFPTQKEQTYLFGLHYTTYTVNPKNYMNYLLQQLREFSNVRLQKTPVKKLLQLYDDYDIIVNCDTNRPGILANDGDDKKFVKHRQTFLELDANYMKHFLIKNFDTFIVPALDNTFVVYYERLDKGEVEDAGAKDNILDRVYELQPSLKSAALLRLWYRVYYLRQPGPRVEMTTLCHPAPKNSSFCLESGSKVLQIMHNYDGDAYNFETAWGRAKHVADLLLGLSKN</sequence>
<evidence type="ECO:0000256" key="3">
    <source>
        <dbReference type="ARBA" id="ARBA00022827"/>
    </source>
</evidence>
<dbReference type="PANTHER" id="PTHR11530">
    <property type="entry name" value="D-AMINO ACID OXIDASE"/>
    <property type="match status" value="1"/>
</dbReference>
<dbReference type="Gene3D" id="3.30.9.10">
    <property type="entry name" value="D-Amino Acid Oxidase, subunit A, domain 2"/>
    <property type="match status" value="1"/>
</dbReference>
<protein>
    <submittedName>
        <fullName evidence="6">Uncharacterized protein</fullName>
    </submittedName>
</protein>
<keyword evidence="2" id="KW-0285">Flavoprotein</keyword>
<keyword evidence="5" id="KW-1185">Reference proteome</keyword>
<evidence type="ECO:0000256" key="2">
    <source>
        <dbReference type="ARBA" id="ARBA00022630"/>
    </source>
</evidence>
<evidence type="ECO:0000313" key="5">
    <source>
        <dbReference type="Proteomes" id="UP000046393"/>
    </source>
</evidence>
<dbReference type="GO" id="GO:0003884">
    <property type="term" value="F:D-amino-acid oxidase activity"/>
    <property type="evidence" value="ECO:0007669"/>
    <property type="project" value="InterPro"/>
</dbReference>
<comment type="cofactor">
    <cofactor evidence="1">
        <name>FAD</name>
        <dbReference type="ChEBI" id="CHEBI:57692"/>
    </cofactor>
</comment>
<dbReference type="GO" id="GO:0071949">
    <property type="term" value="F:FAD binding"/>
    <property type="evidence" value="ECO:0007669"/>
    <property type="project" value="InterPro"/>
</dbReference>
<accession>A0A0N5APL6</accession>
<evidence type="ECO:0000256" key="4">
    <source>
        <dbReference type="ARBA" id="ARBA00023002"/>
    </source>
</evidence>
<dbReference type="STRING" id="451379.A0A0N5APL6"/>
<keyword evidence="4" id="KW-0560">Oxidoreductase</keyword>
<evidence type="ECO:0000256" key="1">
    <source>
        <dbReference type="ARBA" id="ARBA00001974"/>
    </source>
</evidence>
<dbReference type="GO" id="GO:0019478">
    <property type="term" value="P:D-amino acid catabolic process"/>
    <property type="evidence" value="ECO:0007669"/>
    <property type="project" value="TreeGrafter"/>
</dbReference>
<dbReference type="Gene3D" id="3.40.50.720">
    <property type="entry name" value="NAD(P)-binding Rossmann-like Domain"/>
    <property type="match status" value="1"/>
</dbReference>
<proteinExistence type="predicted"/>
<evidence type="ECO:0000313" key="6">
    <source>
        <dbReference type="WBParaSite" id="SMUV_0000659801-mRNA-1"/>
    </source>
</evidence>
<organism evidence="5 6">
    <name type="scientific">Syphacia muris</name>
    <dbReference type="NCBI Taxonomy" id="451379"/>
    <lineage>
        <taxon>Eukaryota</taxon>
        <taxon>Metazoa</taxon>
        <taxon>Ecdysozoa</taxon>
        <taxon>Nematoda</taxon>
        <taxon>Chromadorea</taxon>
        <taxon>Rhabditida</taxon>
        <taxon>Spirurina</taxon>
        <taxon>Oxyuridomorpha</taxon>
        <taxon>Oxyuroidea</taxon>
        <taxon>Oxyuridae</taxon>
        <taxon>Syphacia</taxon>
    </lineage>
</organism>
<dbReference type="WBParaSite" id="SMUV_0000659801-mRNA-1">
    <property type="protein sequence ID" value="SMUV_0000659801-mRNA-1"/>
    <property type="gene ID" value="SMUV_0000659801"/>
</dbReference>
<keyword evidence="3" id="KW-0274">FAD</keyword>
<reference evidence="6" key="1">
    <citation type="submission" date="2017-02" db="UniProtKB">
        <authorList>
            <consortium name="WormBaseParasite"/>
        </authorList>
    </citation>
    <scope>IDENTIFICATION</scope>
</reference>
<dbReference type="PANTHER" id="PTHR11530:SF28">
    <property type="entry name" value="D-ASPARTATE OXIDASE 1"/>
    <property type="match status" value="1"/>
</dbReference>
<name>A0A0N5APL6_9BILA</name>